<proteinExistence type="predicted"/>
<evidence type="ECO:0000256" key="9">
    <source>
        <dbReference type="ARBA" id="ARBA00034075"/>
    </source>
</evidence>
<evidence type="ECO:0000313" key="12">
    <source>
        <dbReference type="Proteomes" id="UP000054516"/>
    </source>
</evidence>
<accession>A0A1W2TBH4</accession>
<comment type="subcellular location">
    <subcellularLocation>
        <location evidence="1">Secreted</location>
    </subcellularLocation>
</comment>
<dbReference type="InterPro" id="IPR029058">
    <property type="entry name" value="AB_hydrolase_fold"/>
</dbReference>
<dbReference type="SUPFAM" id="SSF53474">
    <property type="entry name" value="alpha/beta-Hydrolases"/>
    <property type="match status" value="1"/>
</dbReference>
<dbReference type="OMA" id="HCWASTE"/>
<comment type="catalytic activity">
    <reaction evidence="9">
        <text>feruloyl-polysaccharide + H2O = ferulate + polysaccharide.</text>
        <dbReference type="EC" id="3.1.1.73"/>
    </reaction>
</comment>
<dbReference type="EC" id="3.1.1.73" evidence="2"/>
<evidence type="ECO:0000256" key="6">
    <source>
        <dbReference type="ARBA" id="ARBA00022801"/>
    </source>
</evidence>
<keyword evidence="3" id="KW-0964">Secreted</keyword>
<reference evidence="11" key="1">
    <citation type="submission" date="2016-03" db="EMBL/GenBank/DDBJ databases">
        <title>Draft genome sequence of Rosellinia necatrix.</title>
        <authorList>
            <person name="Kanematsu S."/>
        </authorList>
    </citation>
    <scope>NUCLEOTIDE SEQUENCE [LARGE SCALE GENOMIC DNA]</scope>
    <source>
        <strain evidence="11">W97</strain>
    </source>
</reference>
<feature type="signal peptide" evidence="10">
    <location>
        <begin position="1"/>
        <end position="20"/>
    </location>
</feature>
<gene>
    <name evidence="11" type="ORF">SAMD00023353_1002730</name>
</gene>
<dbReference type="PANTHER" id="PTHR38050">
    <property type="match status" value="1"/>
</dbReference>
<dbReference type="GO" id="GO:0030600">
    <property type="term" value="F:feruloyl esterase activity"/>
    <property type="evidence" value="ECO:0007669"/>
    <property type="project" value="UniProtKB-EC"/>
</dbReference>
<dbReference type="PANTHER" id="PTHR38050:SF2">
    <property type="entry name" value="FERULOYL ESTERASE C-RELATED"/>
    <property type="match status" value="1"/>
</dbReference>
<keyword evidence="12" id="KW-1185">Reference proteome</keyword>
<dbReference type="OrthoDB" id="424610at2759"/>
<dbReference type="Proteomes" id="UP000054516">
    <property type="component" value="Unassembled WGS sequence"/>
</dbReference>
<evidence type="ECO:0000256" key="10">
    <source>
        <dbReference type="SAM" id="SignalP"/>
    </source>
</evidence>
<keyword evidence="6" id="KW-0378">Hydrolase</keyword>
<dbReference type="GO" id="GO:0005576">
    <property type="term" value="C:extracellular region"/>
    <property type="evidence" value="ECO:0007669"/>
    <property type="project" value="UniProtKB-SubCell"/>
</dbReference>
<dbReference type="STRING" id="77044.A0A1W2TBH4"/>
<keyword evidence="8" id="KW-0624">Polysaccharide degradation</keyword>
<evidence type="ECO:0000256" key="5">
    <source>
        <dbReference type="ARBA" id="ARBA00022729"/>
    </source>
</evidence>
<keyword evidence="5 10" id="KW-0732">Signal</keyword>
<dbReference type="EMBL" id="DF977455">
    <property type="protein sequence ID" value="GAP85252.1"/>
    <property type="molecule type" value="Genomic_DNA"/>
</dbReference>
<dbReference type="AlphaFoldDB" id="A0A1W2TBH4"/>
<evidence type="ECO:0000256" key="8">
    <source>
        <dbReference type="ARBA" id="ARBA00023326"/>
    </source>
</evidence>
<evidence type="ECO:0000256" key="1">
    <source>
        <dbReference type="ARBA" id="ARBA00004613"/>
    </source>
</evidence>
<dbReference type="Gene3D" id="3.40.50.1820">
    <property type="entry name" value="alpha/beta hydrolase"/>
    <property type="match status" value="1"/>
</dbReference>
<dbReference type="InterPro" id="IPR043595">
    <property type="entry name" value="FaeB/C/D"/>
</dbReference>
<keyword evidence="4" id="KW-0858">Xylan degradation</keyword>
<evidence type="ECO:0000313" key="11">
    <source>
        <dbReference type="EMBL" id="GAP85252.1"/>
    </source>
</evidence>
<evidence type="ECO:0000256" key="2">
    <source>
        <dbReference type="ARBA" id="ARBA00013091"/>
    </source>
</evidence>
<evidence type="ECO:0000256" key="7">
    <source>
        <dbReference type="ARBA" id="ARBA00023277"/>
    </source>
</evidence>
<evidence type="ECO:0000256" key="3">
    <source>
        <dbReference type="ARBA" id="ARBA00022525"/>
    </source>
</evidence>
<name>A0A1W2TBH4_ROSNE</name>
<dbReference type="GO" id="GO:0045493">
    <property type="term" value="P:xylan catabolic process"/>
    <property type="evidence" value="ECO:0007669"/>
    <property type="project" value="UniProtKB-KW"/>
</dbReference>
<protein>
    <recommendedName>
        <fullName evidence="2">feruloyl esterase</fullName>
        <ecNumber evidence="2">3.1.1.73</ecNumber>
    </recommendedName>
</protein>
<keyword evidence="7" id="KW-0119">Carbohydrate metabolism</keyword>
<feature type="chain" id="PRO_5032707754" description="feruloyl esterase" evidence="10">
    <location>
        <begin position="21"/>
        <end position="320"/>
    </location>
</feature>
<sequence length="320" mass="33731">MRSLHYITGFVAASIAPALAAPAGTGGVEARATAGCGKFHLLTGVTTYHGLTSSGRDRSYSVHLPSGYDKSKPYPVVLGFHGSGSIGLFFEVDTKMSESRFSANKIMVYPNGVGGAWAGASYSELPIDEDLQFVTDLLAELRGEYCVDDSRIYATGISNGGGFVNVIACSTIGSEFAAFAPASGAYYTDNSGVDGGCSPARSPLPVLEIHGRSDASVSYDGGEGEGGILPAIPAWLGWWAERNACTSSKVEDSFGGDVHHTTWTCADGAEGVLQHWAIDDMGHCWASTEINFSQLSVPQGPTHIQASQIIMDFFDQHTKP</sequence>
<evidence type="ECO:0000256" key="4">
    <source>
        <dbReference type="ARBA" id="ARBA00022651"/>
    </source>
</evidence>
<organism evidence="11">
    <name type="scientific">Rosellinia necatrix</name>
    <name type="common">White root-rot fungus</name>
    <dbReference type="NCBI Taxonomy" id="77044"/>
    <lineage>
        <taxon>Eukaryota</taxon>
        <taxon>Fungi</taxon>
        <taxon>Dikarya</taxon>
        <taxon>Ascomycota</taxon>
        <taxon>Pezizomycotina</taxon>
        <taxon>Sordariomycetes</taxon>
        <taxon>Xylariomycetidae</taxon>
        <taxon>Xylariales</taxon>
        <taxon>Xylariaceae</taxon>
        <taxon>Rosellinia</taxon>
    </lineage>
</organism>